<dbReference type="Pfam" id="PF00241">
    <property type="entry name" value="Cofilin_ADF"/>
    <property type="match status" value="1"/>
</dbReference>
<proteinExistence type="inferred from homology"/>
<dbReference type="GO" id="GO:0030042">
    <property type="term" value="P:actin filament depolymerization"/>
    <property type="evidence" value="ECO:0007669"/>
    <property type="project" value="InterPro"/>
</dbReference>
<evidence type="ECO:0000256" key="3">
    <source>
        <dbReference type="ARBA" id="ARBA00015630"/>
    </source>
</evidence>
<dbReference type="OrthoDB" id="10249245at2759"/>
<keyword evidence="8" id="KW-1185">Reference proteome</keyword>
<dbReference type="PANTHER" id="PTHR11913">
    <property type="entry name" value="COFILIN-RELATED"/>
    <property type="match status" value="1"/>
</dbReference>
<organism evidence="7 8">
    <name type="scientific">Pisolithus microcarpus 441</name>
    <dbReference type="NCBI Taxonomy" id="765257"/>
    <lineage>
        <taxon>Eukaryota</taxon>
        <taxon>Fungi</taxon>
        <taxon>Dikarya</taxon>
        <taxon>Basidiomycota</taxon>
        <taxon>Agaricomycotina</taxon>
        <taxon>Agaricomycetes</taxon>
        <taxon>Agaricomycetidae</taxon>
        <taxon>Boletales</taxon>
        <taxon>Sclerodermatineae</taxon>
        <taxon>Pisolithaceae</taxon>
        <taxon>Pisolithus</taxon>
    </lineage>
</organism>
<reference evidence="8" key="2">
    <citation type="submission" date="2015-01" db="EMBL/GenBank/DDBJ databases">
        <title>Evolutionary Origins and Diversification of the Mycorrhizal Mutualists.</title>
        <authorList>
            <consortium name="DOE Joint Genome Institute"/>
            <consortium name="Mycorrhizal Genomics Consortium"/>
            <person name="Kohler A."/>
            <person name="Kuo A."/>
            <person name="Nagy L.G."/>
            <person name="Floudas D."/>
            <person name="Copeland A."/>
            <person name="Barry K.W."/>
            <person name="Cichocki N."/>
            <person name="Veneault-Fourrey C."/>
            <person name="LaButti K."/>
            <person name="Lindquist E.A."/>
            <person name="Lipzen A."/>
            <person name="Lundell T."/>
            <person name="Morin E."/>
            <person name="Murat C."/>
            <person name="Riley R."/>
            <person name="Ohm R."/>
            <person name="Sun H."/>
            <person name="Tunlid A."/>
            <person name="Henrissat B."/>
            <person name="Grigoriev I.V."/>
            <person name="Hibbett D.S."/>
            <person name="Martin F."/>
        </authorList>
    </citation>
    <scope>NUCLEOTIDE SEQUENCE [LARGE SCALE GENOMIC DNA]</scope>
    <source>
        <strain evidence="8">441</strain>
    </source>
</reference>
<comment type="subcellular location">
    <subcellularLocation>
        <location evidence="1">Nucleus matrix</location>
    </subcellularLocation>
</comment>
<dbReference type="Proteomes" id="UP000054018">
    <property type="component" value="Unassembled WGS sequence"/>
</dbReference>
<dbReference type="CDD" id="cd11286">
    <property type="entry name" value="ADF_cofilin_like"/>
    <property type="match status" value="1"/>
</dbReference>
<dbReference type="SMART" id="SM00102">
    <property type="entry name" value="ADF"/>
    <property type="match status" value="1"/>
</dbReference>
<accession>A0A0C9YM61</accession>
<reference evidence="7 8" key="1">
    <citation type="submission" date="2014-04" db="EMBL/GenBank/DDBJ databases">
        <authorList>
            <consortium name="DOE Joint Genome Institute"/>
            <person name="Kuo A."/>
            <person name="Kohler A."/>
            <person name="Costa M.D."/>
            <person name="Nagy L.G."/>
            <person name="Floudas D."/>
            <person name="Copeland A."/>
            <person name="Barry K.W."/>
            <person name="Cichocki N."/>
            <person name="Veneault-Fourrey C."/>
            <person name="LaButti K."/>
            <person name="Lindquist E.A."/>
            <person name="Lipzen A."/>
            <person name="Lundell T."/>
            <person name="Morin E."/>
            <person name="Murat C."/>
            <person name="Sun H."/>
            <person name="Tunlid A."/>
            <person name="Henrissat B."/>
            <person name="Grigoriev I.V."/>
            <person name="Hibbett D.S."/>
            <person name="Martin F."/>
            <person name="Nordberg H.P."/>
            <person name="Cantor M.N."/>
            <person name="Hua S.X."/>
        </authorList>
    </citation>
    <scope>NUCLEOTIDE SEQUENCE [LARGE SCALE GENOMIC DNA]</scope>
    <source>
        <strain evidence="7 8">441</strain>
    </source>
</reference>
<evidence type="ECO:0000313" key="8">
    <source>
        <dbReference type="Proteomes" id="UP000054018"/>
    </source>
</evidence>
<dbReference type="GO" id="GO:0016363">
    <property type="term" value="C:nuclear matrix"/>
    <property type="evidence" value="ECO:0007669"/>
    <property type="project" value="UniProtKB-SubCell"/>
</dbReference>
<evidence type="ECO:0000256" key="5">
    <source>
        <dbReference type="ARBA" id="ARBA00032427"/>
    </source>
</evidence>
<name>A0A0C9YM61_9AGAM</name>
<evidence type="ECO:0000313" key="7">
    <source>
        <dbReference type="EMBL" id="KIK26065.1"/>
    </source>
</evidence>
<comment type="similarity">
    <text evidence="2">Belongs to the actin-binding proteins ADF family.</text>
</comment>
<evidence type="ECO:0000256" key="1">
    <source>
        <dbReference type="ARBA" id="ARBA00004109"/>
    </source>
</evidence>
<feature type="domain" description="ADF-H" evidence="6">
    <location>
        <begin position="4"/>
        <end position="134"/>
    </location>
</feature>
<dbReference type="InterPro" id="IPR017904">
    <property type="entry name" value="ADF/Cofilin"/>
</dbReference>
<protein>
    <recommendedName>
        <fullName evidence="3">Cofilin</fullName>
    </recommendedName>
    <alternativeName>
        <fullName evidence="5">Actin-depolymerizing factor 1</fullName>
    </alternativeName>
</protein>
<dbReference type="PROSITE" id="PS51263">
    <property type="entry name" value="ADF_H"/>
    <property type="match status" value="1"/>
</dbReference>
<dbReference type="GO" id="GO:0003779">
    <property type="term" value="F:actin binding"/>
    <property type="evidence" value="ECO:0007669"/>
    <property type="project" value="UniProtKB-KW"/>
</dbReference>
<gene>
    <name evidence="7" type="ORF">PISMIDRAFT_676621</name>
</gene>
<evidence type="ECO:0000259" key="6">
    <source>
        <dbReference type="PROSITE" id="PS51263"/>
    </source>
</evidence>
<dbReference type="EMBL" id="KN833704">
    <property type="protein sequence ID" value="KIK26065.1"/>
    <property type="molecule type" value="Genomic_DNA"/>
</dbReference>
<dbReference type="STRING" id="765257.A0A0C9YM61"/>
<dbReference type="GO" id="GO:0015629">
    <property type="term" value="C:actin cytoskeleton"/>
    <property type="evidence" value="ECO:0007669"/>
    <property type="project" value="InterPro"/>
</dbReference>
<dbReference type="SUPFAM" id="SSF55753">
    <property type="entry name" value="Actin depolymerizing proteins"/>
    <property type="match status" value="1"/>
</dbReference>
<evidence type="ECO:0000256" key="4">
    <source>
        <dbReference type="ARBA" id="ARBA00023203"/>
    </source>
</evidence>
<dbReference type="AlphaFoldDB" id="A0A0C9YM61"/>
<dbReference type="InterPro" id="IPR002108">
    <property type="entry name" value="ADF-H"/>
</dbReference>
<sequence length="138" mass="15636">MASGVSVSSECMEAFRSLKLSRKHKYIIFSLSADLKTIVPVKTSAEQDYDKFVGDLPEDECRWAVYDFEFEKDSAKRNKICFISWSPDSAKIKQKMLFASSRDALRRSFDGIAVEIQGTDYSEIAHEAVLFKANSSSR</sequence>
<dbReference type="Gene3D" id="3.40.20.10">
    <property type="entry name" value="Severin"/>
    <property type="match status" value="1"/>
</dbReference>
<keyword evidence="4" id="KW-0009">Actin-binding</keyword>
<evidence type="ECO:0000256" key="2">
    <source>
        <dbReference type="ARBA" id="ARBA00006844"/>
    </source>
</evidence>
<dbReference type="HOGENOM" id="CLU_094004_3_2_1"/>
<dbReference type="InterPro" id="IPR029006">
    <property type="entry name" value="ADF-H/Gelsolin-like_dom_sf"/>
</dbReference>